<dbReference type="InterPro" id="IPR036844">
    <property type="entry name" value="Hint_dom_sf"/>
</dbReference>
<dbReference type="Pfam" id="PF17963">
    <property type="entry name" value="Big_9"/>
    <property type="match status" value="1"/>
</dbReference>
<evidence type="ECO:0000256" key="5">
    <source>
        <dbReference type="ARBA" id="ARBA00022737"/>
    </source>
</evidence>
<keyword evidence="7" id="KW-0472">Membrane</keyword>
<evidence type="ECO:0000256" key="1">
    <source>
        <dbReference type="ARBA" id="ARBA00004370"/>
    </source>
</evidence>
<dbReference type="SUPFAM" id="SSF51120">
    <property type="entry name" value="beta-Roll"/>
    <property type="match status" value="3"/>
</dbReference>
<dbReference type="AlphaFoldDB" id="A0A6M0QR12"/>
<evidence type="ECO:0000256" key="4">
    <source>
        <dbReference type="ARBA" id="ARBA00022656"/>
    </source>
</evidence>
<accession>A0A6M0QR12</accession>
<dbReference type="InterPro" id="IPR011049">
    <property type="entry name" value="Serralysin-like_metalloprot_C"/>
</dbReference>
<keyword evidence="6" id="KW-0843">Virulence</keyword>
<dbReference type="EMBL" id="JAAIVJ010000001">
    <property type="protein sequence ID" value="NEY88832.1"/>
    <property type="molecule type" value="Genomic_DNA"/>
</dbReference>
<dbReference type="GO" id="GO:0005576">
    <property type="term" value="C:extracellular region"/>
    <property type="evidence" value="ECO:0007669"/>
    <property type="project" value="UniProtKB-SubCell"/>
</dbReference>
<comment type="subcellular location">
    <subcellularLocation>
        <location evidence="1">Membrane</location>
    </subcellularLocation>
    <subcellularLocation>
        <location evidence="2">Secreted</location>
    </subcellularLocation>
</comment>
<dbReference type="PROSITE" id="PS00330">
    <property type="entry name" value="HEMOLYSIN_CALCIUM"/>
    <property type="match status" value="5"/>
</dbReference>
<keyword evidence="3" id="KW-0964">Secreted</keyword>
<dbReference type="GO" id="GO:0016020">
    <property type="term" value="C:membrane"/>
    <property type="evidence" value="ECO:0007669"/>
    <property type="project" value="UniProtKB-SubCell"/>
</dbReference>
<dbReference type="SUPFAM" id="SSF51294">
    <property type="entry name" value="Hedgehog/intein (Hint) domain"/>
    <property type="match status" value="1"/>
</dbReference>
<dbReference type="GO" id="GO:0090729">
    <property type="term" value="F:toxin activity"/>
    <property type="evidence" value="ECO:0007669"/>
    <property type="project" value="UniProtKB-KW"/>
</dbReference>
<reference evidence="9 10" key="1">
    <citation type="submission" date="2020-02" db="EMBL/GenBank/DDBJ databases">
        <authorList>
            <person name="Chen W.-M."/>
        </authorList>
    </citation>
    <scope>NUCLEOTIDE SEQUENCE [LARGE SCALE GENOMIC DNA]</scope>
    <source>
        <strain evidence="9 10">KMS-5</strain>
    </source>
</reference>
<organism evidence="9 10">
    <name type="scientific">Tabrizicola oligotrophica</name>
    <dbReference type="NCBI Taxonomy" id="2710650"/>
    <lineage>
        <taxon>Bacteria</taxon>
        <taxon>Pseudomonadati</taxon>
        <taxon>Pseudomonadota</taxon>
        <taxon>Alphaproteobacteria</taxon>
        <taxon>Rhodobacterales</taxon>
        <taxon>Paracoccaceae</taxon>
        <taxon>Tabrizicola</taxon>
    </lineage>
</organism>
<keyword evidence="10" id="KW-1185">Reference proteome</keyword>
<protein>
    <recommendedName>
        <fullName evidence="8">Hedgehog/Intein (Hint) domain-containing protein</fullName>
    </recommendedName>
</protein>
<dbReference type="InterPro" id="IPR050557">
    <property type="entry name" value="RTX_toxin/Mannuronan_C5-epim"/>
</dbReference>
<keyword evidence="4" id="KW-0800">Toxin</keyword>
<proteinExistence type="predicted"/>
<dbReference type="InterPro" id="IPR028992">
    <property type="entry name" value="Hedgehog/Intein_dom"/>
</dbReference>
<dbReference type="PRINTS" id="PR01488">
    <property type="entry name" value="RTXTOXINA"/>
</dbReference>
<dbReference type="Gene3D" id="2.150.10.10">
    <property type="entry name" value="Serralysin-like metalloprotease, C-terminal"/>
    <property type="match status" value="2"/>
</dbReference>
<dbReference type="InterPro" id="IPR049804">
    <property type="entry name" value="Choice_anch_L"/>
</dbReference>
<keyword evidence="5" id="KW-0677">Repeat</keyword>
<dbReference type="Proteomes" id="UP000477782">
    <property type="component" value="Unassembled WGS sequence"/>
</dbReference>
<evidence type="ECO:0000256" key="6">
    <source>
        <dbReference type="ARBA" id="ARBA00023026"/>
    </source>
</evidence>
<dbReference type="PANTHER" id="PTHR38340:SF1">
    <property type="entry name" value="S-LAYER PROTEIN"/>
    <property type="match status" value="1"/>
</dbReference>
<dbReference type="PANTHER" id="PTHR38340">
    <property type="entry name" value="S-LAYER PROTEIN"/>
    <property type="match status" value="1"/>
</dbReference>
<evidence type="ECO:0000256" key="2">
    <source>
        <dbReference type="ARBA" id="ARBA00004613"/>
    </source>
</evidence>
<dbReference type="InterPro" id="IPR018511">
    <property type="entry name" value="Hemolysin-typ_Ca-bd_CS"/>
</dbReference>
<dbReference type="InterPro" id="IPR001343">
    <property type="entry name" value="Hemolysn_Ca-bd"/>
</dbReference>
<dbReference type="Gene3D" id="2.170.16.10">
    <property type="entry name" value="Hedgehog/Intein (Hint) domain"/>
    <property type="match status" value="1"/>
</dbReference>
<name>A0A6M0QR12_9RHOB</name>
<evidence type="ECO:0000313" key="10">
    <source>
        <dbReference type="Proteomes" id="UP000477782"/>
    </source>
</evidence>
<evidence type="ECO:0000259" key="8">
    <source>
        <dbReference type="Pfam" id="PF13403"/>
    </source>
</evidence>
<dbReference type="NCBIfam" id="NF038133">
    <property type="entry name" value="choice_anch_L"/>
    <property type="match status" value="1"/>
</dbReference>
<evidence type="ECO:0000313" key="9">
    <source>
        <dbReference type="EMBL" id="NEY88832.1"/>
    </source>
</evidence>
<sequence length="897" mass="91921">MAIANELTINTTATALDMANAMFGSGIQVVSASYSGDALSSGIYSGAQSAIPGIVPGDSGVILSTGNVADFTNSSGTTDTNLNAGATTDTAGGINGDSQLNAVAGMQTYDGSILSASFIPTGDMLTMQFVFTSEEYPEYVNGGVNDAFGVWVNGQFVQATITVAGNISIDNVNANANRNLYRDNTADQFNTEMDGFTYVLSFKAPVNAGEVNSIKIGIADGGDAIYDSNLLIMGDSVQTYALAMDDTVQLTANSSRSFDILANDRDMLDSGLTITHLNGTAVVAGQTVTLPTGERVRLNADGTVTVFSDGDLGTNTLTYSVRDAAGNTDVGYIFIETVAVTGPDGIVQGTAGADVIQTGYLGDPDGDRIDNNDGQGVGGTTGDADYIMAGAGNDSVSANLGNDVIYAGTGDDTVFGGAGDDWASLGDGNDSFGTYGADSAGNDTIYGEAGRDSLVGGGGNDRLFGGDGNDTLSGGVGSDTLYGEDDADLFAVTDDHQGDTIFGGEGGVDRDQIAFANTVSTNGVTVTFSGNEAGSYAFQGTASGTTGSFSEIEAVSGTAYADNLNGAATTTGVTLSGLGGNDTISGGSGADTLQGDSGHDALSGGEGADLLTGGLANDSLIGGGGADTLLGGDDRDLLVAGIGDVVDGGEGGDDFDTLDLTAWGHPATNILYDANNPENGTVEFLDRAGNVIGTMSFANIERVVACFTPGTMILTDRGEVAVEGLQPGDRVLTRDNGYQVIRWAGRRDLDAADLAAEPRFNPVFIAAGALGAGLPQRDMQVSPQHRMLISGPKAELLFGEHEVLVAARHLVGLAGIEQRLARRVSYIHILFDNHEILRADGAWSESFQPGELTLEAMDDGQRAEILDLFPELATDKAAFPTARLALKAREARVLLGH</sequence>
<dbReference type="RefSeq" id="WP_164622855.1">
    <property type="nucleotide sequence ID" value="NZ_JAAIVJ010000001.1"/>
</dbReference>
<comment type="caution">
    <text evidence="9">The sequence shown here is derived from an EMBL/GenBank/DDBJ whole genome shotgun (WGS) entry which is preliminary data.</text>
</comment>
<dbReference type="Pfam" id="PF13403">
    <property type="entry name" value="Hint_2"/>
    <property type="match status" value="1"/>
</dbReference>
<dbReference type="GO" id="GO:0005509">
    <property type="term" value="F:calcium ion binding"/>
    <property type="evidence" value="ECO:0007669"/>
    <property type="project" value="InterPro"/>
</dbReference>
<dbReference type="PRINTS" id="PR00313">
    <property type="entry name" value="CABNDNGRPT"/>
</dbReference>
<evidence type="ECO:0000256" key="3">
    <source>
        <dbReference type="ARBA" id="ARBA00022525"/>
    </source>
</evidence>
<gene>
    <name evidence="9" type="ORF">G4Z14_00845</name>
</gene>
<dbReference type="InterPro" id="IPR003995">
    <property type="entry name" value="RTX_toxin_determinant-A"/>
</dbReference>
<evidence type="ECO:0000256" key="7">
    <source>
        <dbReference type="ARBA" id="ARBA00023136"/>
    </source>
</evidence>
<feature type="domain" description="Hedgehog/Intein (Hint)" evidence="8">
    <location>
        <begin position="706"/>
        <end position="850"/>
    </location>
</feature>
<dbReference type="Pfam" id="PF00353">
    <property type="entry name" value="HemolysinCabind"/>
    <property type="match status" value="5"/>
</dbReference>